<evidence type="ECO:0000256" key="7">
    <source>
        <dbReference type="ARBA" id="ARBA00023054"/>
    </source>
</evidence>
<keyword evidence="12" id="KW-1185">Reference proteome</keyword>
<dbReference type="InParanoid" id="A0A423WMT1"/>
<feature type="compositionally biased region" description="Polar residues" evidence="10">
    <location>
        <begin position="30"/>
        <end position="44"/>
    </location>
</feature>
<protein>
    <recommendedName>
        <fullName evidence="4">rRNA-processing protein EFG1</fullName>
    </recommendedName>
    <alternativeName>
        <fullName evidence="5">rRNA-processing protein efg1</fullName>
    </alternativeName>
</protein>
<dbReference type="EMBL" id="LKEB01000047">
    <property type="protein sequence ID" value="ROW04612.1"/>
    <property type="molecule type" value="Genomic_DNA"/>
</dbReference>
<evidence type="ECO:0000256" key="10">
    <source>
        <dbReference type="SAM" id="MobiDB-lite"/>
    </source>
</evidence>
<accession>A0A423WMT1</accession>
<keyword evidence="8" id="KW-0539">Nucleus</keyword>
<dbReference type="GO" id="GO:0030688">
    <property type="term" value="C:preribosome, small subunit precursor"/>
    <property type="evidence" value="ECO:0007669"/>
    <property type="project" value="TreeGrafter"/>
</dbReference>
<sequence length="302" mass="34771">MGAKRPFSEEESQQNEAFKKRRQQAKTHYKPTNDSGASDKQSLNDIKKRARNIERRFAKGGLPADVQQKLERELVQCKRQIGDLQHKKKRAEMISKYHQVRFFDYRWTERQKAERLRKKLKKQLDEATDPEEKAKLQADFHIADVDVHYSRYFPFLERYEGLYAAEQSKEDSDGQTIAERALHSARPPMWKVVEEAMEKGQAALLALQERRTEAPNTEEKKKVVPREKVAKPSSVDKSRIDGPGSEKPPRRPATWEGAEATQGMPGNRRERRRLARLQAEEKPVPAKDDDAAADSDGSGFFG</sequence>
<feature type="region of interest" description="Disordered" evidence="10">
    <location>
        <begin position="208"/>
        <end position="302"/>
    </location>
</feature>
<dbReference type="InterPro" id="IPR050786">
    <property type="entry name" value="EFG1_rRNA-proc"/>
</dbReference>
<comment type="caution">
    <text evidence="11">The sequence shown here is derived from an EMBL/GenBank/DDBJ whole genome shotgun (WGS) entry which is preliminary data.</text>
</comment>
<evidence type="ECO:0000256" key="6">
    <source>
        <dbReference type="ARBA" id="ARBA00022552"/>
    </source>
</evidence>
<comment type="similarity">
    <text evidence="3">Belongs to the EFG1 family.</text>
</comment>
<keyword evidence="6" id="KW-0698">rRNA processing</keyword>
<dbReference type="PANTHER" id="PTHR33911">
    <property type="entry name" value="RRNA-PROCESSING PROTEIN EFG1"/>
    <property type="match status" value="1"/>
</dbReference>
<dbReference type="InterPro" id="IPR019310">
    <property type="entry name" value="Efg1"/>
</dbReference>
<proteinExistence type="inferred from homology"/>
<evidence type="ECO:0000313" key="11">
    <source>
        <dbReference type="EMBL" id="ROW04612.1"/>
    </source>
</evidence>
<evidence type="ECO:0000256" key="8">
    <source>
        <dbReference type="ARBA" id="ARBA00023242"/>
    </source>
</evidence>
<feature type="compositionally biased region" description="Basic and acidic residues" evidence="10">
    <location>
        <begin position="208"/>
        <end position="240"/>
    </location>
</feature>
<organism evidence="11 12">
    <name type="scientific">Cytospora leucostoma</name>
    <dbReference type="NCBI Taxonomy" id="1230097"/>
    <lineage>
        <taxon>Eukaryota</taxon>
        <taxon>Fungi</taxon>
        <taxon>Dikarya</taxon>
        <taxon>Ascomycota</taxon>
        <taxon>Pezizomycotina</taxon>
        <taxon>Sordariomycetes</taxon>
        <taxon>Sordariomycetidae</taxon>
        <taxon>Diaporthales</taxon>
        <taxon>Cytosporaceae</taxon>
        <taxon>Cytospora</taxon>
    </lineage>
</organism>
<comment type="subcellular location">
    <subcellularLocation>
        <location evidence="2">Nucleus</location>
        <location evidence="2">Nucleolus</location>
    </subcellularLocation>
</comment>
<keyword evidence="7 9" id="KW-0175">Coiled coil</keyword>
<dbReference type="AlphaFoldDB" id="A0A423WMT1"/>
<dbReference type="Pfam" id="PF10153">
    <property type="entry name" value="Efg1"/>
    <property type="match status" value="1"/>
</dbReference>
<dbReference type="GO" id="GO:0005730">
    <property type="term" value="C:nucleolus"/>
    <property type="evidence" value="ECO:0007669"/>
    <property type="project" value="UniProtKB-SubCell"/>
</dbReference>
<name>A0A423WMT1_9PEZI</name>
<evidence type="ECO:0000256" key="1">
    <source>
        <dbReference type="ARBA" id="ARBA00002773"/>
    </source>
</evidence>
<dbReference type="GO" id="GO:0000462">
    <property type="term" value="P:maturation of SSU-rRNA from tricistronic rRNA transcript (SSU-rRNA, 5.8S rRNA, LSU-rRNA)"/>
    <property type="evidence" value="ECO:0007669"/>
    <property type="project" value="TreeGrafter"/>
</dbReference>
<dbReference type="STRING" id="1230097.A0A423WMT1"/>
<dbReference type="Proteomes" id="UP000285146">
    <property type="component" value="Unassembled WGS sequence"/>
</dbReference>
<evidence type="ECO:0000256" key="3">
    <source>
        <dbReference type="ARBA" id="ARBA00006916"/>
    </source>
</evidence>
<feature type="compositionally biased region" description="Basic and acidic residues" evidence="10">
    <location>
        <begin position="278"/>
        <end position="290"/>
    </location>
</feature>
<reference evidence="11 12" key="1">
    <citation type="submission" date="2015-09" db="EMBL/GenBank/DDBJ databases">
        <title>Host preference determinants of Valsa canker pathogens revealed by comparative genomics.</title>
        <authorList>
            <person name="Yin Z."/>
            <person name="Huang L."/>
        </authorList>
    </citation>
    <scope>NUCLEOTIDE SEQUENCE [LARGE SCALE GENOMIC DNA]</scope>
    <source>
        <strain evidence="11 12">SXYLt</strain>
    </source>
</reference>
<evidence type="ECO:0000256" key="5">
    <source>
        <dbReference type="ARBA" id="ARBA00019827"/>
    </source>
</evidence>
<dbReference type="PANTHER" id="PTHR33911:SF1">
    <property type="entry name" value="RRNA-PROCESSING PROTEIN EFG1"/>
    <property type="match status" value="1"/>
</dbReference>
<feature type="region of interest" description="Disordered" evidence="10">
    <location>
        <begin position="1"/>
        <end position="44"/>
    </location>
</feature>
<evidence type="ECO:0000256" key="2">
    <source>
        <dbReference type="ARBA" id="ARBA00004604"/>
    </source>
</evidence>
<dbReference type="OrthoDB" id="47732at2759"/>
<evidence type="ECO:0000313" key="12">
    <source>
        <dbReference type="Proteomes" id="UP000285146"/>
    </source>
</evidence>
<evidence type="ECO:0000256" key="9">
    <source>
        <dbReference type="SAM" id="Coils"/>
    </source>
</evidence>
<feature type="coiled-coil region" evidence="9">
    <location>
        <begin position="67"/>
        <end position="130"/>
    </location>
</feature>
<feature type="compositionally biased region" description="Basic residues" evidence="10">
    <location>
        <begin position="19"/>
        <end position="29"/>
    </location>
</feature>
<gene>
    <name evidence="11" type="ORF">VPNG_07453</name>
</gene>
<evidence type="ECO:0000256" key="4">
    <source>
        <dbReference type="ARBA" id="ARBA00018689"/>
    </source>
</evidence>
<comment type="function">
    <text evidence="1">Involved in rRNA processing.</text>
</comment>